<keyword evidence="3" id="KW-1185">Reference proteome</keyword>
<dbReference type="PANTHER" id="PTHR46148">
    <property type="entry name" value="CHROMO DOMAIN-CONTAINING PROTEIN"/>
    <property type="match status" value="1"/>
</dbReference>
<sequence>MKRQADQRCDVEFQVGDRIFLRLQPCRQHSVACRPYEKLSPKFYGPFRTQEEIGLVAYQLEHLATAQIHLVFHVLQVKQAVNSSEPNGPFHIQKSSCKSLLSPLPPIRAIFPYFLQFP</sequence>
<dbReference type="EMBL" id="LR746277">
    <property type="protein sequence ID" value="CAA7407832.1"/>
    <property type="molecule type" value="Genomic_DNA"/>
</dbReference>
<evidence type="ECO:0000259" key="1">
    <source>
        <dbReference type="Pfam" id="PF24626"/>
    </source>
</evidence>
<dbReference type="OrthoDB" id="779927at2759"/>
<protein>
    <recommendedName>
        <fullName evidence="1">Tf2-1-like SH3-like domain-containing protein</fullName>
    </recommendedName>
</protein>
<dbReference type="PANTHER" id="PTHR46148:SF52">
    <property type="entry name" value="OS04G0603800 PROTEIN"/>
    <property type="match status" value="1"/>
</dbReference>
<evidence type="ECO:0000313" key="3">
    <source>
        <dbReference type="Proteomes" id="UP000663760"/>
    </source>
</evidence>
<organism evidence="2 3">
    <name type="scientific">Spirodela intermedia</name>
    <name type="common">Intermediate duckweed</name>
    <dbReference type="NCBI Taxonomy" id="51605"/>
    <lineage>
        <taxon>Eukaryota</taxon>
        <taxon>Viridiplantae</taxon>
        <taxon>Streptophyta</taxon>
        <taxon>Embryophyta</taxon>
        <taxon>Tracheophyta</taxon>
        <taxon>Spermatophyta</taxon>
        <taxon>Magnoliopsida</taxon>
        <taxon>Liliopsida</taxon>
        <taxon>Araceae</taxon>
        <taxon>Lemnoideae</taxon>
        <taxon>Spirodela</taxon>
    </lineage>
</organism>
<dbReference type="InterPro" id="IPR056924">
    <property type="entry name" value="SH3_Tf2-1"/>
</dbReference>
<dbReference type="Proteomes" id="UP000663760">
    <property type="component" value="Chromosome 14"/>
</dbReference>
<gene>
    <name evidence="2" type="ORF">SI8410_14018510</name>
</gene>
<proteinExistence type="predicted"/>
<dbReference type="Pfam" id="PF24626">
    <property type="entry name" value="SH3_Tf2-1"/>
    <property type="match status" value="1"/>
</dbReference>
<evidence type="ECO:0000313" key="2">
    <source>
        <dbReference type="EMBL" id="CAA7407832.1"/>
    </source>
</evidence>
<reference evidence="2" key="1">
    <citation type="submission" date="2020-02" db="EMBL/GenBank/DDBJ databases">
        <authorList>
            <person name="Scholz U."/>
            <person name="Mascher M."/>
            <person name="Fiebig A."/>
        </authorList>
    </citation>
    <scope>NUCLEOTIDE SEQUENCE</scope>
</reference>
<name>A0A7I8LDG3_SPIIN</name>
<feature type="domain" description="Tf2-1-like SH3-like" evidence="1">
    <location>
        <begin position="16"/>
        <end position="80"/>
    </location>
</feature>
<dbReference type="AlphaFoldDB" id="A0A7I8LDG3"/>
<accession>A0A7I8LDG3</accession>